<proteinExistence type="inferred from homology"/>
<dbReference type="InterPro" id="IPR003808">
    <property type="entry name" value="Fe-S_metab-assoc_dom"/>
</dbReference>
<dbReference type="AlphaFoldDB" id="A0A644YSA0"/>
<gene>
    <name evidence="3" type="primary">sufE_9</name>
    <name evidence="3" type="ORF">SDC9_77965</name>
</gene>
<dbReference type="EMBL" id="VSSQ01006064">
    <property type="protein sequence ID" value="MPM31410.1"/>
    <property type="molecule type" value="Genomic_DNA"/>
</dbReference>
<accession>A0A644YSA0</accession>
<dbReference type="PANTHER" id="PTHR43597:SF5">
    <property type="entry name" value="SUFE-LIKE PROTEIN 2, CHLOROPLASTIC"/>
    <property type="match status" value="1"/>
</dbReference>
<dbReference type="PANTHER" id="PTHR43597">
    <property type="entry name" value="SULFUR ACCEPTOR PROTEIN CSDE"/>
    <property type="match status" value="1"/>
</dbReference>
<evidence type="ECO:0000259" key="2">
    <source>
        <dbReference type="Pfam" id="PF02657"/>
    </source>
</evidence>
<feature type="domain" description="Fe-S metabolism associated" evidence="2">
    <location>
        <begin position="12"/>
        <end position="129"/>
    </location>
</feature>
<sequence>MTINETEQEIIDEFSIYDDWMDKYAYIIEQGNQLAPLDEKYKVPENIIQGCQSRVWLQTDYRDGRLYLQAESDAVIVKGLLALVLRVFNHRTPDEILASDLRFMKEIGLTEHLSPTRSNGLLSVIKQIRFYAMAYKAKSDSEKR</sequence>
<comment type="similarity">
    <text evidence="1">Belongs to the SufE family.</text>
</comment>
<protein>
    <submittedName>
        <fullName evidence="3">Cysteine desulfuration protein SufE</fullName>
    </submittedName>
</protein>
<evidence type="ECO:0000313" key="3">
    <source>
        <dbReference type="EMBL" id="MPM31410.1"/>
    </source>
</evidence>
<reference evidence="3" key="1">
    <citation type="submission" date="2019-08" db="EMBL/GenBank/DDBJ databases">
        <authorList>
            <person name="Kucharzyk K."/>
            <person name="Murdoch R.W."/>
            <person name="Higgins S."/>
            <person name="Loffler F."/>
        </authorList>
    </citation>
    <scope>NUCLEOTIDE SEQUENCE</scope>
</reference>
<name>A0A644YSA0_9ZZZZ</name>
<evidence type="ECO:0000256" key="1">
    <source>
        <dbReference type="ARBA" id="ARBA00010282"/>
    </source>
</evidence>
<dbReference type="Pfam" id="PF02657">
    <property type="entry name" value="SufE"/>
    <property type="match status" value="1"/>
</dbReference>
<organism evidence="3">
    <name type="scientific">bioreactor metagenome</name>
    <dbReference type="NCBI Taxonomy" id="1076179"/>
    <lineage>
        <taxon>unclassified sequences</taxon>
        <taxon>metagenomes</taxon>
        <taxon>ecological metagenomes</taxon>
    </lineage>
</organism>
<dbReference type="SUPFAM" id="SSF82649">
    <property type="entry name" value="SufE/NifU"/>
    <property type="match status" value="1"/>
</dbReference>
<dbReference type="Gene3D" id="3.90.1010.10">
    <property type="match status" value="1"/>
</dbReference>
<comment type="caution">
    <text evidence="3">The sequence shown here is derived from an EMBL/GenBank/DDBJ whole genome shotgun (WGS) entry which is preliminary data.</text>
</comment>